<evidence type="ECO:0000256" key="3">
    <source>
        <dbReference type="ARBA" id="ARBA00011643"/>
    </source>
</evidence>
<feature type="binding site" evidence="9">
    <location>
        <begin position="94"/>
        <end position="97"/>
    </location>
    <ligand>
        <name>substrate</name>
    </ligand>
</feature>
<dbReference type="EMBL" id="FQVB01000010">
    <property type="protein sequence ID" value="SHF02135.1"/>
    <property type="molecule type" value="Genomic_DNA"/>
</dbReference>
<comment type="cofactor">
    <cofactor evidence="2 9">
        <name>Mg(2+)</name>
        <dbReference type="ChEBI" id="CHEBI:18420"/>
    </cofactor>
</comment>
<reference evidence="11" key="1">
    <citation type="submission" date="2016-11" db="EMBL/GenBank/DDBJ databases">
        <authorList>
            <person name="Varghese N."/>
            <person name="Submissions S."/>
        </authorList>
    </citation>
    <scope>NUCLEOTIDE SEQUENCE [LARGE SCALE GENOMIC DNA]</scope>
    <source>
        <strain evidence="11">DSM 9756</strain>
    </source>
</reference>
<evidence type="ECO:0000313" key="11">
    <source>
        <dbReference type="Proteomes" id="UP000184076"/>
    </source>
</evidence>
<accession>A0A1M4Y8R3</accession>
<organism evidence="10 11">
    <name type="scientific">Desulfacinum infernum DSM 9756</name>
    <dbReference type="NCBI Taxonomy" id="1121391"/>
    <lineage>
        <taxon>Bacteria</taxon>
        <taxon>Pseudomonadati</taxon>
        <taxon>Thermodesulfobacteriota</taxon>
        <taxon>Syntrophobacteria</taxon>
        <taxon>Syntrophobacterales</taxon>
        <taxon>Syntrophobacteraceae</taxon>
        <taxon>Desulfacinum</taxon>
    </lineage>
</organism>
<evidence type="ECO:0000256" key="4">
    <source>
        <dbReference type="ARBA" id="ARBA00012213"/>
    </source>
</evidence>
<dbReference type="PANTHER" id="PTHR33254">
    <property type="entry name" value="4-HYDROXY-4-METHYL-2-OXOGLUTARATE ALDOLASE 3-RELATED"/>
    <property type="match status" value="1"/>
</dbReference>
<proteinExistence type="inferred from homology"/>
<dbReference type="GO" id="GO:0047443">
    <property type="term" value="F:4-hydroxy-4-methyl-2-oxoglutarate aldolase activity"/>
    <property type="evidence" value="ECO:0007669"/>
    <property type="project" value="UniProtKB-EC"/>
</dbReference>
<dbReference type="SUPFAM" id="SSF89562">
    <property type="entry name" value="RraA-like"/>
    <property type="match status" value="1"/>
</dbReference>
<keyword evidence="5 9" id="KW-0479">Metal-binding</keyword>
<feature type="binding site" evidence="9">
    <location>
        <position position="116"/>
    </location>
    <ligand>
        <name>substrate</name>
    </ligand>
</feature>
<feature type="binding site" evidence="9">
    <location>
        <position position="117"/>
    </location>
    <ligand>
        <name>Mg(2+)</name>
        <dbReference type="ChEBI" id="CHEBI:18420"/>
    </ligand>
</feature>
<dbReference type="Proteomes" id="UP000184076">
    <property type="component" value="Unassembled WGS sequence"/>
</dbReference>
<dbReference type="RefSeq" id="WP_073037924.1">
    <property type="nucleotide sequence ID" value="NZ_FQVB01000010.1"/>
</dbReference>
<dbReference type="FunFam" id="3.50.30.40:FF:000002">
    <property type="entry name" value="4-carboxy-4-hydroxy-2-oxoadipate aldolase/oxaloacetate decarboxylase"/>
    <property type="match status" value="1"/>
</dbReference>
<dbReference type="GO" id="GO:0046872">
    <property type="term" value="F:metal ion binding"/>
    <property type="evidence" value="ECO:0007669"/>
    <property type="project" value="UniProtKB-KW"/>
</dbReference>
<evidence type="ECO:0000313" key="10">
    <source>
        <dbReference type="EMBL" id="SHF02135.1"/>
    </source>
</evidence>
<dbReference type="AlphaFoldDB" id="A0A1M4Y8R3"/>
<dbReference type="STRING" id="1121391.SAMN02745206_01195"/>
<dbReference type="GO" id="GO:0019336">
    <property type="term" value="P:phenol-containing compound catabolic process"/>
    <property type="evidence" value="ECO:0007669"/>
    <property type="project" value="UniProtKB-ARBA"/>
</dbReference>
<sequence length="223" mass="23667">MAHVITHVERFSEAELTPFRTLGSATVYEASGRRGSVHPSIKPLRPGMRLLGPALTVLCRPGDNLMLHKALEIARPGDVIVAATGGYPDAGYFGDLMATSAMARGIGGLAIDGCVRDSASIAEMGFSVFCRGTCIRGTTKGVLGLVNHPVLFGEVVVHPGDLILGDDDGIVVVERARVARVLEASLERVAKEEEKAEVLRSGVSSVSYNKLDAVFERLGLVEE</sequence>
<dbReference type="NCBIfam" id="NF006731">
    <property type="entry name" value="PRK09262.1"/>
    <property type="match status" value="1"/>
</dbReference>
<keyword evidence="7" id="KW-0456">Lyase</keyword>
<evidence type="ECO:0000256" key="9">
    <source>
        <dbReference type="PIRSR" id="PIRSR605493-1"/>
    </source>
</evidence>
<keyword evidence="11" id="KW-1185">Reference proteome</keyword>
<keyword evidence="6 9" id="KW-0460">Magnesium</keyword>
<dbReference type="InterPro" id="IPR036704">
    <property type="entry name" value="RraA/RraA-like_sf"/>
</dbReference>
<dbReference type="EC" id="4.1.3.17" evidence="4"/>
<dbReference type="PANTHER" id="PTHR33254:SF16">
    <property type="entry name" value="BLR3842 PROTEIN"/>
    <property type="match status" value="1"/>
</dbReference>
<dbReference type="InterPro" id="IPR005493">
    <property type="entry name" value="RraA/RraA-like"/>
</dbReference>
<dbReference type="Pfam" id="PF03737">
    <property type="entry name" value="RraA-like"/>
    <property type="match status" value="1"/>
</dbReference>
<evidence type="ECO:0000256" key="6">
    <source>
        <dbReference type="ARBA" id="ARBA00022842"/>
    </source>
</evidence>
<dbReference type="GO" id="GO:0042537">
    <property type="term" value="P:benzene-containing compound metabolic process"/>
    <property type="evidence" value="ECO:0007669"/>
    <property type="project" value="UniProtKB-ARBA"/>
</dbReference>
<gene>
    <name evidence="10" type="ORF">SAMN02745206_01195</name>
</gene>
<comment type="similarity">
    <text evidence="8">Belongs to the LigK/PcmE family.</text>
</comment>
<evidence type="ECO:0000256" key="1">
    <source>
        <dbReference type="ARBA" id="ARBA00001342"/>
    </source>
</evidence>
<dbReference type="CDD" id="cd16841">
    <property type="entry name" value="RraA_family"/>
    <property type="match status" value="1"/>
</dbReference>
<dbReference type="OrthoDB" id="9805307at2"/>
<evidence type="ECO:0000256" key="5">
    <source>
        <dbReference type="ARBA" id="ARBA00022723"/>
    </source>
</evidence>
<evidence type="ECO:0000256" key="2">
    <source>
        <dbReference type="ARBA" id="ARBA00001946"/>
    </source>
</evidence>
<comment type="catalytic activity">
    <reaction evidence="1">
        <text>4-hydroxy-4-methyl-2-oxoglutarate = 2 pyruvate</text>
        <dbReference type="Rhea" id="RHEA:22748"/>
        <dbReference type="ChEBI" id="CHEBI:15361"/>
        <dbReference type="ChEBI" id="CHEBI:58276"/>
        <dbReference type="EC" id="4.1.3.17"/>
    </reaction>
</comment>
<dbReference type="Gene3D" id="3.50.30.40">
    <property type="entry name" value="Ribonuclease E inhibitor RraA/RraA-like"/>
    <property type="match status" value="1"/>
</dbReference>
<name>A0A1M4Y8R3_9BACT</name>
<dbReference type="GO" id="GO:0072329">
    <property type="term" value="P:monocarboxylic acid catabolic process"/>
    <property type="evidence" value="ECO:0007669"/>
    <property type="project" value="UniProtKB-ARBA"/>
</dbReference>
<comment type="subunit">
    <text evidence="3">Homohexamer.</text>
</comment>
<protein>
    <recommendedName>
        <fullName evidence="4">4-hydroxy-4-methyl-2-oxoglutarate aldolase</fullName>
        <ecNumber evidence="4">4.1.3.17</ecNumber>
    </recommendedName>
</protein>
<evidence type="ECO:0000256" key="8">
    <source>
        <dbReference type="ARBA" id="ARBA00061585"/>
    </source>
</evidence>
<evidence type="ECO:0000256" key="7">
    <source>
        <dbReference type="ARBA" id="ARBA00023239"/>
    </source>
</evidence>